<dbReference type="RefSeq" id="YP_025809.1">
    <property type="nucleotide sequence ID" value="NC_005926.1"/>
</dbReference>
<proteinExistence type="predicted"/>
<evidence type="ECO:0000313" key="1">
    <source>
        <dbReference type="EMBL" id="AAQ18768.1"/>
    </source>
</evidence>
<sequence length="115" mass="13299">MSRFCPQQKQGAAKFAHCIRRLRGQNLLIAFADFYLRKMRGSLRKLRRNAAGAKVKKVCEFCFEARVPADLVSLSCLALNLALKKQRKDRSIRLYVLLRTSFCFKKPRTIPKILP</sequence>
<accession>Q6UVQ6</accession>
<reference evidence="1" key="1">
    <citation type="submission" date="2003-08" db="EMBL/GenBank/DDBJ databases">
        <authorList>
            <person name="Pombert J.-F."/>
            <person name="Otis C."/>
            <person name="Lemieux C."/>
            <person name="Turmel M."/>
        </authorList>
    </citation>
    <scope>NUCLEOTIDE SEQUENCE</scope>
    <source>
        <strain evidence="1">UTEX 1912</strain>
    </source>
</reference>
<organism evidence="1">
    <name type="scientific">Tupiella akineta</name>
    <name type="common">Green alga</name>
    <name type="synonym">Pseudendoclonium akinetum</name>
    <dbReference type="NCBI Taxonomy" id="160070"/>
    <lineage>
        <taxon>Eukaryota</taxon>
        <taxon>Viridiplantae</taxon>
        <taxon>Chlorophyta</taxon>
        <taxon>core chlorophytes</taxon>
        <taxon>Ulvophyceae</taxon>
        <taxon>OUU clade</taxon>
        <taxon>Ulotrichales</taxon>
        <taxon>Tupiellaceae</taxon>
        <taxon>Tupiella</taxon>
    </lineage>
</organism>
<dbReference type="EMBL" id="AY359242">
    <property type="protein sequence ID" value="AAQ18768.1"/>
    <property type="molecule type" value="Genomic_DNA"/>
</dbReference>
<name>Q6UVQ6_TUPAK</name>
<protein>
    <submittedName>
        <fullName evidence="1">Uncharacterized protein</fullName>
    </submittedName>
</protein>
<keyword evidence="1" id="KW-0496">Mitochondrion</keyword>
<dbReference type="GeneID" id="2846993"/>
<dbReference type="AlphaFoldDB" id="Q6UVQ6"/>
<geneLocation type="mitochondrion" evidence="1"/>
<gene>
    <name evidence="1" type="primary">orf115b</name>
</gene>
<reference evidence="1" key="2">
    <citation type="journal article" date="2004" name="Mol. Biol. Evol.">
        <title>The complete mitochondrial DNA sequence of the green alga Pseudendoclonium akinetum (Ulvophyceae) highlights distinctive evolutionary trends in the chlorophyta and suggests a sister-group relationship between the Ulvophyceae and Chlorophyceae.</title>
        <authorList>
            <person name="Pombert J.F."/>
            <person name="Otis C."/>
            <person name="Lemieux C."/>
            <person name="Turmel M."/>
        </authorList>
    </citation>
    <scope>NUCLEOTIDE SEQUENCE</scope>
    <source>
        <strain evidence="1">UTEX 1912</strain>
    </source>
</reference>